<gene>
    <name evidence="8" type="ORF">DFH08DRAFT_871594</name>
</gene>
<feature type="transmembrane region" description="Helical" evidence="7">
    <location>
        <begin position="182"/>
        <end position="209"/>
    </location>
</feature>
<name>A0AAD6ZZL9_9AGAR</name>
<accession>A0AAD6ZZL9</accession>
<evidence type="ECO:0000256" key="4">
    <source>
        <dbReference type="ARBA" id="ARBA00022989"/>
    </source>
</evidence>
<feature type="region of interest" description="Disordered" evidence="6">
    <location>
        <begin position="214"/>
        <end position="257"/>
    </location>
</feature>
<dbReference type="Gene3D" id="6.10.110.10">
    <property type="match status" value="1"/>
</dbReference>
<dbReference type="InterPro" id="IPR038213">
    <property type="entry name" value="IFI6/IFI27-like_sf"/>
</dbReference>
<dbReference type="GO" id="GO:0016020">
    <property type="term" value="C:membrane"/>
    <property type="evidence" value="ECO:0007669"/>
    <property type="project" value="UniProtKB-SubCell"/>
</dbReference>
<keyword evidence="3 7" id="KW-0812">Transmembrane</keyword>
<dbReference type="InterPro" id="IPR009311">
    <property type="entry name" value="IFI6/IFI27-like"/>
</dbReference>
<protein>
    <submittedName>
        <fullName evidence="8">Uncharacterized protein</fullName>
    </submittedName>
</protein>
<organism evidence="8 9">
    <name type="scientific">Mycena albidolilacea</name>
    <dbReference type="NCBI Taxonomy" id="1033008"/>
    <lineage>
        <taxon>Eukaryota</taxon>
        <taxon>Fungi</taxon>
        <taxon>Dikarya</taxon>
        <taxon>Basidiomycota</taxon>
        <taxon>Agaricomycotina</taxon>
        <taxon>Agaricomycetes</taxon>
        <taxon>Agaricomycetidae</taxon>
        <taxon>Agaricales</taxon>
        <taxon>Marasmiineae</taxon>
        <taxon>Mycenaceae</taxon>
        <taxon>Mycena</taxon>
    </lineage>
</organism>
<evidence type="ECO:0000313" key="9">
    <source>
        <dbReference type="Proteomes" id="UP001218218"/>
    </source>
</evidence>
<comment type="caution">
    <text evidence="8">The sequence shown here is derived from an EMBL/GenBank/DDBJ whole genome shotgun (WGS) entry which is preliminary data.</text>
</comment>
<evidence type="ECO:0000256" key="5">
    <source>
        <dbReference type="ARBA" id="ARBA00023136"/>
    </source>
</evidence>
<evidence type="ECO:0000256" key="7">
    <source>
        <dbReference type="SAM" id="Phobius"/>
    </source>
</evidence>
<dbReference type="AlphaFoldDB" id="A0AAD6ZZL9"/>
<dbReference type="PANTHER" id="PTHR16932:SF18">
    <property type="entry name" value="INTERFERON, ALPHA-INDUCIBLE PROTEIN 27-LIKE 2"/>
    <property type="match status" value="1"/>
</dbReference>
<comment type="subcellular location">
    <subcellularLocation>
        <location evidence="1">Membrane</location>
        <topology evidence="1">Multi-pass membrane protein</topology>
    </subcellularLocation>
</comment>
<dbReference type="PANTHER" id="PTHR16932">
    <property type="entry name" value="INTERFERON ALPHA-INDUCIBLE PROTEIN 27"/>
    <property type="match status" value="1"/>
</dbReference>
<dbReference type="Proteomes" id="UP001218218">
    <property type="component" value="Unassembled WGS sequence"/>
</dbReference>
<dbReference type="EMBL" id="JARIHO010000022">
    <property type="protein sequence ID" value="KAJ7344009.1"/>
    <property type="molecule type" value="Genomic_DNA"/>
</dbReference>
<reference evidence="8" key="1">
    <citation type="submission" date="2023-03" db="EMBL/GenBank/DDBJ databases">
        <title>Massive genome expansion in bonnet fungi (Mycena s.s.) driven by repeated elements and novel gene families across ecological guilds.</title>
        <authorList>
            <consortium name="Lawrence Berkeley National Laboratory"/>
            <person name="Harder C.B."/>
            <person name="Miyauchi S."/>
            <person name="Viragh M."/>
            <person name="Kuo A."/>
            <person name="Thoen E."/>
            <person name="Andreopoulos B."/>
            <person name="Lu D."/>
            <person name="Skrede I."/>
            <person name="Drula E."/>
            <person name="Henrissat B."/>
            <person name="Morin E."/>
            <person name="Kohler A."/>
            <person name="Barry K."/>
            <person name="LaButti K."/>
            <person name="Morin E."/>
            <person name="Salamov A."/>
            <person name="Lipzen A."/>
            <person name="Mereny Z."/>
            <person name="Hegedus B."/>
            <person name="Baldrian P."/>
            <person name="Stursova M."/>
            <person name="Weitz H."/>
            <person name="Taylor A."/>
            <person name="Grigoriev I.V."/>
            <person name="Nagy L.G."/>
            <person name="Martin F."/>
            <person name="Kauserud H."/>
        </authorList>
    </citation>
    <scope>NUCLEOTIDE SEQUENCE</scope>
    <source>
        <strain evidence="8">CBHHK002</strain>
    </source>
</reference>
<dbReference type="Pfam" id="PF06140">
    <property type="entry name" value="Ifi-6-16"/>
    <property type="match status" value="1"/>
</dbReference>
<evidence type="ECO:0000256" key="6">
    <source>
        <dbReference type="SAM" id="MobiDB-lite"/>
    </source>
</evidence>
<proteinExistence type="inferred from homology"/>
<evidence type="ECO:0000313" key="8">
    <source>
        <dbReference type="EMBL" id="KAJ7344009.1"/>
    </source>
</evidence>
<evidence type="ECO:0000256" key="1">
    <source>
        <dbReference type="ARBA" id="ARBA00004141"/>
    </source>
</evidence>
<keyword evidence="9" id="KW-1185">Reference proteome</keyword>
<sequence length="257" mass="26954">MSKPDISAHLKGWDGPVYHGTPQENVELWISTIRYGLKQRRLPREHWGAVALHFMSDEPRTVLKEAQREMGIEWDWERLTAALVHIEKQVKKEAFENNDSNSVGDSLRRFRREHPFAAGAAAVGLITVGGITVAPAILVGTLNLLGFSASGVVGGSIAASIQSAFYGGAVASGSLFSLAQSAAAGGIAVAALPIQAVSAGAVGLGAWLFKKRENGSGSDNSDASASSDDGRASISGTMRDDDDDGTTSSDGILCEDT</sequence>
<feature type="transmembrane region" description="Helical" evidence="7">
    <location>
        <begin position="116"/>
        <end position="138"/>
    </location>
</feature>
<keyword evidence="4 7" id="KW-1133">Transmembrane helix</keyword>
<keyword evidence="5 7" id="KW-0472">Membrane</keyword>
<evidence type="ECO:0000256" key="3">
    <source>
        <dbReference type="ARBA" id="ARBA00022692"/>
    </source>
</evidence>
<comment type="similarity">
    <text evidence="2">Belongs to the IFI6/IFI27 family.</text>
</comment>
<feature type="compositionally biased region" description="Low complexity" evidence="6">
    <location>
        <begin position="215"/>
        <end position="236"/>
    </location>
</feature>
<evidence type="ECO:0000256" key="2">
    <source>
        <dbReference type="ARBA" id="ARBA00007262"/>
    </source>
</evidence>